<dbReference type="EMBL" id="JACHVA010000005">
    <property type="protein sequence ID" value="MBC2600193.1"/>
    <property type="molecule type" value="Genomic_DNA"/>
</dbReference>
<evidence type="ECO:0000313" key="2">
    <source>
        <dbReference type="Proteomes" id="UP000525652"/>
    </source>
</evidence>
<reference evidence="1 2" key="1">
    <citation type="submission" date="2020-07" db="EMBL/GenBank/DDBJ databases">
        <authorList>
            <person name="Feng X."/>
        </authorList>
    </citation>
    <scope>NUCLEOTIDE SEQUENCE [LARGE SCALE GENOMIC DNA]</scope>
    <source>
        <strain evidence="1 2">JCM14086</strain>
    </source>
</reference>
<dbReference type="AlphaFoldDB" id="A0A7X1AW64"/>
<dbReference type="Proteomes" id="UP000525652">
    <property type="component" value="Unassembled WGS sequence"/>
</dbReference>
<name>A0A7X1AW64_9BACT</name>
<dbReference type="RefSeq" id="WP_185690951.1">
    <property type="nucleotide sequence ID" value="NZ_JACHVA010000005.1"/>
</dbReference>
<sequence>MAMILKPLEGRLRASPKGALKTGKKQVILLHTKSLQIPTPRADLSLLSGNTKSMNPA</sequence>
<protein>
    <submittedName>
        <fullName evidence="1">Uncharacterized protein</fullName>
    </submittedName>
</protein>
<comment type="caution">
    <text evidence="1">The sequence shown here is derived from an EMBL/GenBank/DDBJ whole genome shotgun (WGS) entry which is preliminary data.</text>
</comment>
<keyword evidence="2" id="KW-1185">Reference proteome</keyword>
<proteinExistence type="predicted"/>
<gene>
    <name evidence="1" type="ORF">H5P30_00190</name>
</gene>
<accession>A0A7X1AW64</accession>
<organism evidence="1 2">
    <name type="scientific">Puniceicoccus vermicola</name>
    <dbReference type="NCBI Taxonomy" id="388746"/>
    <lineage>
        <taxon>Bacteria</taxon>
        <taxon>Pseudomonadati</taxon>
        <taxon>Verrucomicrobiota</taxon>
        <taxon>Opitutia</taxon>
        <taxon>Puniceicoccales</taxon>
        <taxon>Puniceicoccaceae</taxon>
        <taxon>Puniceicoccus</taxon>
    </lineage>
</organism>
<evidence type="ECO:0000313" key="1">
    <source>
        <dbReference type="EMBL" id="MBC2600193.1"/>
    </source>
</evidence>